<evidence type="ECO:0000313" key="2">
    <source>
        <dbReference type="Proteomes" id="UP000192333"/>
    </source>
</evidence>
<dbReference type="RefSeq" id="WP_084121613.1">
    <property type="nucleotide sequence ID" value="NZ_LT838813.1"/>
</dbReference>
<dbReference type="AlphaFoldDB" id="A0A1W2H7I8"/>
<evidence type="ECO:0000313" key="1">
    <source>
        <dbReference type="EMBL" id="SMD44829.1"/>
    </source>
</evidence>
<name>A0A1W2H7I8_9BACT</name>
<keyword evidence="2" id="KW-1185">Reference proteome</keyword>
<dbReference type="STRING" id="758820.SAMN00777080_3463"/>
<accession>A0A1W2H7I8</accession>
<dbReference type="EMBL" id="LT838813">
    <property type="protein sequence ID" value="SMD44829.1"/>
    <property type="molecule type" value="Genomic_DNA"/>
</dbReference>
<organism evidence="1 2">
    <name type="scientific">Aquiflexum balticum DSM 16537</name>
    <dbReference type="NCBI Taxonomy" id="758820"/>
    <lineage>
        <taxon>Bacteria</taxon>
        <taxon>Pseudomonadati</taxon>
        <taxon>Bacteroidota</taxon>
        <taxon>Cytophagia</taxon>
        <taxon>Cytophagales</taxon>
        <taxon>Cyclobacteriaceae</taxon>
        <taxon>Aquiflexum</taxon>
    </lineage>
</organism>
<sequence>MDSAALRELVRDYQLGLRDDIKELEAYFLHKWYFIDGDGYELTQLKFNKFQEHIESDNFFPC</sequence>
<gene>
    <name evidence="1" type="ORF">SAMN00777080_3463</name>
</gene>
<proteinExistence type="predicted"/>
<reference evidence="2" key="1">
    <citation type="submission" date="2017-04" db="EMBL/GenBank/DDBJ databases">
        <authorList>
            <person name="Varghese N."/>
            <person name="Submissions S."/>
        </authorList>
    </citation>
    <scope>NUCLEOTIDE SEQUENCE [LARGE SCALE GENOMIC DNA]</scope>
    <source>
        <strain evidence="2">DSM 16537</strain>
    </source>
</reference>
<dbReference type="Proteomes" id="UP000192333">
    <property type="component" value="Chromosome I"/>
</dbReference>
<protein>
    <submittedName>
        <fullName evidence="1">Uncharacterized protein</fullName>
    </submittedName>
</protein>